<organism evidence="1 2">
    <name type="scientific">Diaphorina citri</name>
    <name type="common">Asian citrus psyllid</name>
    <dbReference type="NCBI Taxonomy" id="121845"/>
    <lineage>
        <taxon>Eukaryota</taxon>
        <taxon>Metazoa</taxon>
        <taxon>Ecdysozoa</taxon>
        <taxon>Arthropoda</taxon>
        <taxon>Hexapoda</taxon>
        <taxon>Insecta</taxon>
        <taxon>Pterygota</taxon>
        <taxon>Neoptera</taxon>
        <taxon>Paraneoptera</taxon>
        <taxon>Hemiptera</taxon>
        <taxon>Sternorrhyncha</taxon>
        <taxon>Psylloidea</taxon>
        <taxon>Psyllidae</taxon>
        <taxon>Diaphorininae</taxon>
        <taxon>Diaphorina</taxon>
    </lineage>
</organism>
<name>A0A3Q0IS88_DIACI</name>
<dbReference type="KEGG" id="dci:103506708"/>
<keyword evidence="1" id="KW-1185">Reference proteome</keyword>
<dbReference type="AlphaFoldDB" id="A0A3Q0IS88"/>
<proteinExistence type="predicted"/>
<evidence type="ECO:0000313" key="1">
    <source>
        <dbReference type="Proteomes" id="UP000079169"/>
    </source>
</evidence>
<gene>
    <name evidence="2" type="primary">LOC103506708</name>
</gene>
<evidence type="ECO:0000313" key="2">
    <source>
        <dbReference type="RefSeq" id="XP_026677493.1"/>
    </source>
</evidence>
<reference evidence="2" key="1">
    <citation type="submission" date="2025-08" db="UniProtKB">
        <authorList>
            <consortium name="RefSeq"/>
        </authorList>
    </citation>
    <scope>IDENTIFICATION</scope>
</reference>
<sequence length="186" mass="21280">MPCKSNRLFPLSSYLDDKAHVDKEKRPQKLDNKDEPTGKNIITLKEKNANLIKLIANLKQDYALQVKQIVPFDDIPSELKTSVIKDLIKVNEMNGQFCYVIVVNGDEAVISQVLALRGVSVTRVGRDMSKSLDPDQYLPRDVAKALSIYEKQQIEELRKKLNKTETPSEDKFDKNRECSSFTLYVF</sequence>
<dbReference type="Proteomes" id="UP000079169">
    <property type="component" value="Unplaced"/>
</dbReference>
<dbReference type="RefSeq" id="XP_026677493.1">
    <property type="nucleotide sequence ID" value="XM_026821692.1"/>
</dbReference>
<dbReference type="GeneID" id="103506708"/>
<dbReference type="PaxDb" id="121845-A0A3Q0IS88"/>
<accession>A0A3Q0IS88</accession>
<protein>
    <submittedName>
        <fullName evidence="2">Uncharacterized protein LOC103506708</fullName>
    </submittedName>
</protein>